<evidence type="ECO:0000313" key="1">
    <source>
        <dbReference type="EMBL" id="MBL4929369.1"/>
    </source>
</evidence>
<dbReference type="Pfam" id="PF06356">
    <property type="entry name" value="DUF1064"/>
    <property type="match status" value="1"/>
</dbReference>
<dbReference type="EMBL" id="JAESVP010000007">
    <property type="protein sequence ID" value="MBL4929369.1"/>
    <property type="molecule type" value="Genomic_DNA"/>
</dbReference>
<dbReference type="InterPro" id="IPR009414">
    <property type="entry name" value="DUF1064"/>
</dbReference>
<dbReference type="Proteomes" id="UP000619033">
    <property type="component" value="Unassembled WGS sequence"/>
</dbReference>
<reference evidence="1" key="1">
    <citation type="submission" date="2021-01" db="EMBL/GenBank/DDBJ databases">
        <title>Genome seq and assembly of Tabrizicola sp. KVB23.</title>
        <authorList>
            <person name="Chhetri G."/>
        </authorList>
    </citation>
    <scope>NUCLEOTIDE SEQUENCE</scope>
    <source>
        <strain evidence="1">KVB23</strain>
    </source>
</reference>
<protein>
    <submittedName>
        <fullName evidence="1">DUF1064 domain-containing protein</fullName>
    </submittedName>
</protein>
<accession>A0A8J7MXV2</accession>
<gene>
    <name evidence="1" type="ORF">JI744_14775</name>
</gene>
<name>A0A8J7MXV2_9RHOB</name>
<keyword evidence="2" id="KW-1185">Reference proteome</keyword>
<proteinExistence type="predicted"/>
<dbReference type="RefSeq" id="WP_202661902.1">
    <property type="nucleotide sequence ID" value="NZ_JAESVP010000007.1"/>
</dbReference>
<dbReference type="AlphaFoldDB" id="A0A8J7MXV2"/>
<sequence>MRISAKDAAVILKAEKAAQGNRRVKGAKRVNLDGIWFDSQREATQWAALMFRQRAGQISDLRRQVKIPLKGAAGPILTPTGRQMHYVADFVFFEDGLRVIADAKGHPTEVFQIKQAVLAAMGYKIRIL</sequence>
<comment type="caution">
    <text evidence="1">The sequence shown here is derived from an EMBL/GenBank/DDBJ whole genome shotgun (WGS) entry which is preliminary data.</text>
</comment>
<organism evidence="1 2">
    <name type="scientific">Fuscibacter oryzae</name>
    <dbReference type="NCBI Taxonomy" id="2803939"/>
    <lineage>
        <taxon>Bacteria</taxon>
        <taxon>Pseudomonadati</taxon>
        <taxon>Pseudomonadota</taxon>
        <taxon>Alphaproteobacteria</taxon>
        <taxon>Rhodobacterales</taxon>
        <taxon>Paracoccaceae</taxon>
        <taxon>Fuscibacter</taxon>
    </lineage>
</organism>
<evidence type="ECO:0000313" key="2">
    <source>
        <dbReference type="Proteomes" id="UP000619033"/>
    </source>
</evidence>